<organism evidence="8 9">
    <name type="scientific">Forsythia ovata</name>
    <dbReference type="NCBI Taxonomy" id="205694"/>
    <lineage>
        <taxon>Eukaryota</taxon>
        <taxon>Viridiplantae</taxon>
        <taxon>Streptophyta</taxon>
        <taxon>Embryophyta</taxon>
        <taxon>Tracheophyta</taxon>
        <taxon>Spermatophyta</taxon>
        <taxon>Magnoliopsida</taxon>
        <taxon>eudicotyledons</taxon>
        <taxon>Gunneridae</taxon>
        <taxon>Pentapetalae</taxon>
        <taxon>asterids</taxon>
        <taxon>lamiids</taxon>
        <taxon>Lamiales</taxon>
        <taxon>Oleaceae</taxon>
        <taxon>Forsythieae</taxon>
        <taxon>Forsythia</taxon>
    </lineage>
</organism>
<dbReference type="Proteomes" id="UP001604277">
    <property type="component" value="Unassembled WGS sequence"/>
</dbReference>
<dbReference type="PROSITE" id="PS50103">
    <property type="entry name" value="ZF_C3H1"/>
    <property type="match status" value="5"/>
</dbReference>
<sequence length="579" mass="65213">MDSAASIIENPQNGKLGLELMNPDSTPIDPISDQRGGKEVSDPQNVPEEKSDLSKDNEEEVKEEAVEEEEVKLRDAIEREIHQLTLEQAEIEAAWEKAPGLNGDYKEGNEVKTSQNDNADEEKDVRYAVNENRDEDKDGQDVQNWKEEDRNEGDDENESSDEEDEGEGESGEVMVKGGWNIDYNNRRSQYPMRPDAEDCSYYMKTGSCKFGSGCKFNHPPRRKNQDVKERAKQREGNPERAGQIECKYYLTSGGCKYGKACKYYHDTGKSSISPILEFNFLGLPIRPGERECPYYMRNGSCKYGLSCRYHHPEPTAEPGGEPPSRYGNGGSLPPQGFSSSSTSSWSSPRALNETASFVPIMLPTTQVVPSPNPEWNGYQAATYPPSERSLPTPPAFSMNKLPTEMNFPIQHLQGMVIEEYPERPGEPECSFFLKTGDCKYKSNCKFHHPKKRISKPNSYALNDKGLPLRPDQPICTHYNRYGICKYGPSCKYDHPPNFAISQPPYDRPPFNSQTPDGAGIITKGNGIGRTQPELKIPPNIDRIHPFSSTLGWYSLTRVMFKRGKTYDEYLGTQRRGSAE</sequence>
<feature type="zinc finger region" description="C3H1-type" evidence="5">
    <location>
        <begin position="286"/>
        <end position="314"/>
    </location>
</feature>
<feature type="compositionally biased region" description="Basic and acidic residues" evidence="6">
    <location>
        <begin position="223"/>
        <end position="238"/>
    </location>
</feature>
<feature type="compositionally biased region" description="Basic and acidic residues" evidence="6">
    <location>
        <begin position="123"/>
        <end position="149"/>
    </location>
</feature>
<accession>A0ABD1TS81</accession>
<evidence type="ECO:0000259" key="7">
    <source>
        <dbReference type="PROSITE" id="PS50103"/>
    </source>
</evidence>
<comment type="caution">
    <text evidence="8">The sequence shown here is derived from an EMBL/GenBank/DDBJ whole genome shotgun (WGS) entry which is preliminary data.</text>
</comment>
<feature type="zinc finger region" description="C3H1-type" evidence="5">
    <location>
        <begin position="193"/>
        <end position="221"/>
    </location>
</feature>
<evidence type="ECO:0000313" key="8">
    <source>
        <dbReference type="EMBL" id="KAL2515593.1"/>
    </source>
</evidence>
<proteinExistence type="predicted"/>
<dbReference type="Gene3D" id="4.10.1000.10">
    <property type="entry name" value="Zinc finger, CCCH-type"/>
    <property type="match status" value="2"/>
</dbReference>
<dbReference type="EMBL" id="JBFOLJ010000008">
    <property type="protein sequence ID" value="KAL2515593.1"/>
    <property type="molecule type" value="Genomic_DNA"/>
</dbReference>
<feature type="domain" description="C3H1-type" evidence="7">
    <location>
        <begin position="469"/>
        <end position="497"/>
    </location>
</feature>
<dbReference type="InterPro" id="IPR000571">
    <property type="entry name" value="Znf_CCCH"/>
</dbReference>
<feature type="zinc finger region" description="C3H1-type" evidence="5">
    <location>
        <begin position="423"/>
        <end position="451"/>
    </location>
</feature>
<feature type="zinc finger region" description="C3H1-type" evidence="5">
    <location>
        <begin position="469"/>
        <end position="497"/>
    </location>
</feature>
<feature type="compositionally biased region" description="Acidic residues" evidence="6">
    <location>
        <begin position="57"/>
        <end position="70"/>
    </location>
</feature>
<evidence type="ECO:0000256" key="1">
    <source>
        <dbReference type="ARBA" id="ARBA00022723"/>
    </source>
</evidence>
<gene>
    <name evidence="8" type="ORF">Fot_29564</name>
</gene>
<feature type="compositionally biased region" description="Low complexity" evidence="6">
    <location>
        <begin position="338"/>
        <end position="347"/>
    </location>
</feature>
<dbReference type="PANTHER" id="PTHR12506:SF20">
    <property type="entry name" value="ZINC FINGER CCCH DOMAIN-CONTAINING PROTEIN 67"/>
    <property type="match status" value="1"/>
</dbReference>
<dbReference type="InterPro" id="IPR050974">
    <property type="entry name" value="Plant_ZF_CCCH"/>
</dbReference>
<evidence type="ECO:0000256" key="2">
    <source>
        <dbReference type="ARBA" id="ARBA00022771"/>
    </source>
</evidence>
<dbReference type="Gene3D" id="2.30.30.1190">
    <property type="match status" value="2"/>
</dbReference>
<evidence type="ECO:0000256" key="5">
    <source>
        <dbReference type="PROSITE-ProRule" id="PRU00723"/>
    </source>
</evidence>
<feature type="compositionally biased region" description="Basic and acidic residues" evidence="6">
    <location>
        <begin position="35"/>
        <end position="56"/>
    </location>
</feature>
<feature type="region of interest" description="Disordered" evidence="6">
    <location>
        <begin position="100"/>
        <end position="176"/>
    </location>
</feature>
<name>A0ABD1TS81_9LAMI</name>
<protein>
    <submittedName>
        <fullName evidence="8">Zinc finger CCCH domain-containing protein 43-like</fullName>
    </submittedName>
</protein>
<feature type="domain" description="C3H1-type" evidence="7">
    <location>
        <begin position="286"/>
        <end position="314"/>
    </location>
</feature>
<feature type="compositionally biased region" description="Acidic residues" evidence="6">
    <location>
        <begin position="150"/>
        <end position="170"/>
    </location>
</feature>
<dbReference type="GO" id="GO:0008270">
    <property type="term" value="F:zinc ion binding"/>
    <property type="evidence" value="ECO:0007669"/>
    <property type="project" value="UniProtKB-KW"/>
</dbReference>
<keyword evidence="1 5" id="KW-0479">Metal-binding</keyword>
<dbReference type="SUPFAM" id="SSF90229">
    <property type="entry name" value="CCCH zinc finger"/>
    <property type="match status" value="5"/>
</dbReference>
<keyword evidence="3 5" id="KW-0862">Zinc</keyword>
<feature type="domain" description="C3H1-type" evidence="7">
    <location>
        <begin position="193"/>
        <end position="221"/>
    </location>
</feature>
<reference evidence="9" key="1">
    <citation type="submission" date="2024-07" db="EMBL/GenBank/DDBJ databases">
        <title>Two chromosome-level genome assemblies of Korean endemic species Abeliophyllum distichum and Forsythia ovata (Oleaceae).</title>
        <authorList>
            <person name="Jang H."/>
        </authorList>
    </citation>
    <scope>NUCLEOTIDE SEQUENCE [LARGE SCALE GENOMIC DNA]</scope>
</reference>
<feature type="domain" description="C3H1-type" evidence="7">
    <location>
        <begin position="240"/>
        <end position="268"/>
    </location>
</feature>
<dbReference type="AlphaFoldDB" id="A0ABD1TS81"/>
<evidence type="ECO:0000256" key="3">
    <source>
        <dbReference type="ARBA" id="ARBA00022833"/>
    </source>
</evidence>
<feature type="region of interest" description="Disordered" evidence="6">
    <location>
        <begin position="1"/>
        <end position="70"/>
    </location>
</feature>
<keyword evidence="9" id="KW-1185">Reference proteome</keyword>
<dbReference type="GO" id="GO:0003677">
    <property type="term" value="F:DNA binding"/>
    <property type="evidence" value="ECO:0007669"/>
    <property type="project" value="UniProtKB-KW"/>
</dbReference>
<dbReference type="GO" id="GO:0003729">
    <property type="term" value="F:mRNA binding"/>
    <property type="evidence" value="ECO:0007669"/>
    <property type="project" value="UniProtKB-ARBA"/>
</dbReference>
<evidence type="ECO:0000256" key="4">
    <source>
        <dbReference type="ARBA" id="ARBA00023125"/>
    </source>
</evidence>
<dbReference type="InterPro" id="IPR036855">
    <property type="entry name" value="Znf_CCCH_sf"/>
</dbReference>
<feature type="domain" description="C3H1-type" evidence="7">
    <location>
        <begin position="423"/>
        <end position="451"/>
    </location>
</feature>
<dbReference type="PANTHER" id="PTHR12506">
    <property type="entry name" value="PROTEIN PHOSPHATASE RELATED"/>
    <property type="match status" value="1"/>
</dbReference>
<feature type="zinc finger region" description="C3H1-type" evidence="5">
    <location>
        <begin position="240"/>
        <end position="268"/>
    </location>
</feature>
<dbReference type="SMART" id="SM00356">
    <property type="entry name" value="ZnF_C3H1"/>
    <property type="match status" value="5"/>
</dbReference>
<keyword evidence="2 5" id="KW-0863">Zinc-finger</keyword>
<feature type="region of interest" description="Disordered" evidence="6">
    <location>
        <begin position="314"/>
        <end position="348"/>
    </location>
</feature>
<evidence type="ECO:0000256" key="6">
    <source>
        <dbReference type="SAM" id="MobiDB-lite"/>
    </source>
</evidence>
<feature type="region of interest" description="Disordered" evidence="6">
    <location>
        <begin position="219"/>
        <end position="238"/>
    </location>
</feature>
<keyword evidence="4" id="KW-0238">DNA-binding</keyword>
<dbReference type="Pfam" id="PF00642">
    <property type="entry name" value="zf-CCCH"/>
    <property type="match status" value="5"/>
</dbReference>
<evidence type="ECO:0000313" key="9">
    <source>
        <dbReference type="Proteomes" id="UP001604277"/>
    </source>
</evidence>